<evidence type="ECO:0000259" key="5">
    <source>
        <dbReference type="Pfam" id="PF04542"/>
    </source>
</evidence>
<dbReference type="Pfam" id="PF08281">
    <property type="entry name" value="Sigma70_r4_2"/>
    <property type="match status" value="1"/>
</dbReference>
<evidence type="ECO:0000313" key="8">
    <source>
        <dbReference type="Proteomes" id="UP000294692"/>
    </source>
</evidence>
<keyword evidence="4" id="KW-0804">Transcription</keyword>
<dbReference type="EMBL" id="SMBX01000004">
    <property type="protein sequence ID" value="TCU99019.1"/>
    <property type="molecule type" value="Genomic_DNA"/>
</dbReference>
<organism evidence="7 8">
    <name type="scientific">Paracandidimonas soli</name>
    <dbReference type="NCBI Taxonomy" id="1917182"/>
    <lineage>
        <taxon>Bacteria</taxon>
        <taxon>Pseudomonadati</taxon>
        <taxon>Pseudomonadota</taxon>
        <taxon>Betaproteobacteria</taxon>
        <taxon>Burkholderiales</taxon>
        <taxon>Alcaligenaceae</taxon>
        <taxon>Paracandidimonas</taxon>
    </lineage>
</organism>
<keyword evidence="3" id="KW-0731">Sigma factor</keyword>
<dbReference type="InterPro" id="IPR036388">
    <property type="entry name" value="WH-like_DNA-bd_sf"/>
</dbReference>
<dbReference type="NCBIfam" id="TIGR02937">
    <property type="entry name" value="sigma70-ECF"/>
    <property type="match status" value="1"/>
</dbReference>
<dbReference type="Pfam" id="PF04542">
    <property type="entry name" value="Sigma70_r2"/>
    <property type="match status" value="1"/>
</dbReference>
<dbReference type="OrthoDB" id="8654550at2"/>
<dbReference type="Gene3D" id="1.10.1740.10">
    <property type="match status" value="1"/>
</dbReference>
<evidence type="ECO:0000256" key="2">
    <source>
        <dbReference type="ARBA" id="ARBA00023015"/>
    </source>
</evidence>
<dbReference type="AlphaFoldDB" id="A0A4V2VRL7"/>
<feature type="domain" description="RNA polymerase sigma factor 70 region 4 type 2" evidence="6">
    <location>
        <begin position="111"/>
        <end position="159"/>
    </location>
</feature>
<dbReference type="GO" id="GO:0006352">
    <property type="term" value="P:DNA-templated transcription initiation"/>
    <property type="evidence" value="ECO:0007669"/>
    <property type="project" value="InterPro"/>
</dbReference>
<dbReference type="InterPro" id="IPR013249">
    <property type="entry name" value="RNA_pol_sigma70_r4_t2"/>
</dbReference>
<dbReference type="GO" id="GO:0016987">
    <property type="term" value="F:sigma factor activity"/>
    <property type="evidence" value="ECO:0007669"/>
    <property type="project" value="UniProtKB-KW"/>
</dbReference>
<reference evidence="7 8" key="1">
    <citation type="submission" date="2019-03" db="EMBL/GenBank/DDBJ databases">
        <title>Genomic Encyclopedia of Type Strains, Phase IV (KMG-IV): sequencing the most valuable type-strain genomes for metagenomic binning, comparative biology and taxonomic classification.</title>
        <authorList>
            <person name="Goeker M."/>
        </authorList>
    </citation>
    <scope>NUCLEOTIDE SEQUENCE [LARGE SCALE GENOMIC DNA]</scope>
    <source>
        <strain evidence="7 8">DSM 100048</strain>
    </source>
</reference>
<dbReference type="InterPro" id="IPR014284">
    <property type="entry name" value="RNA_pol_sigma-70_dom"/>
</dbReference>
<gene>
    <name evidence="7" type="ORF">EV686_104118</name>
</gene>
<keyword evidence="8" id="KW-1185">Reference proteome</keyword>
<dbReference type="RefSeq" id="WP_132476369.1">
    <property type="nucleotide sequence ID" value="NZ_JBHRVM010000001.1"/>
</dbReference>
<sequence length="187" mass="20501">MSVTPDPLRQEVSLMYVHHHGWLRAWLNKKLGDNHQASDLAHDTFVQLLSRTEVIAAKEPRAFLLTVAQRVLSNHRRRARLEQAYLEALAGLPQEVVISTEERVMLLQALLEIDKLLAGLPLVVRRAFLLSQVDGMKHGQVASELGVSVATVKRYLAKAAYQFCFAGLTSSNAALDGGGSSETGACS</sequence>
<evidence type="ECO:0000313" key="7">
    <source>
        <dbReference type="EMBL" id="TCU99019.1"/>
    </source>
</evidence>
<accession>A0A4V2VRL7</accession>
<dbReference type="PANTHER" id="PTHR43133:SF63">
    <property type="entry name" value="RNA POLYMERASE SIGMA FACTOR FECI-RELATED"/>
    <property type="match status" value="1"/>
</dbReference>
<dbReference type="SUPFAM" id="SSF88946">
    <property type="entry name" value="Sigma2 domain of RNA polymerase sigma factors"/>
    <property type="match status" value="1"/>
</dbReference>
<dbReference type="InterPro" id="IPR013324">
    <property type="entry name" value="RNA_pol_sigma_r3/r4-like"/>
</dbReference>
<evidence type="ECO:0000256" key="1">
    <source>
        <dbReference type="ARBA" id="ARBA00010641"/>
    </source>
</evidence>
<comment type="caution">
    <text evidence="7">The sequence shown here is derived from an EMBL/GenBank/DDBJ whole genome shotgun (WGS) entry which is preliminary data.</text>
</comment>
<evidence type="ECO:0000256" key="3">
    <source>
        <dbReference type="ARBA" id="ARBA00023082"/>
    </source>
</evidence>
<dbReference type="Proteomes" id="UP000294692">
    <property type="component" value="Unassembled WGS sequence"/>
</dbReference>
<protein>
    <submittedName>
        <fullName evidence="7">RNA polymerase sigma-70 factor (ECF subfamily)</fullName>
    </submittedName>
</protein>
<dbReference type="PANTHER" id="PTHR43133">
    <property type="entry name" value="RNA POLYMERASE ECF-TYPE SIGMA FACTO"/>
    <property type="match status" value="1"/>
</dbReference>
<dbReference type="Gene3D" id="1.10.10.10">
    <property type="entry name" value="Winged helix-like DNA-binding domain superfamily/Winged helix DNA-binding domain"/>
    <property type="match status" value="1"/>
</dbReference>
<dbReference type="NCBIfam" id="NF009180">
    <property type="entry name" value="PRK12528.1"/>
    <property type="match status" value="1"/>
</dbReference>
<proteinExistence type="inferred from homology"/>
<evidence type="ECO:0000256" key="4">
    <source>
        <dbReference type="ARBA" id="ARBA00023163"/>
    </source>
</evidence>
<evidence type="ECO:0000259" key="6">
    <source>
        <dbReference type="Pfam" id="PF08281"/>
    </source>
</evidence>
<comment type="similarity">
    <text evidence="1">Belongs to the sigma-70 factor family. ECF subfamily.</text>
</comment>
<feature type="domain" description="RNA polymerase sigma-70 region 2" evidence="5">
    <location>
        <begin position="15"/>
        <end position="80"/>
    </location>
</feature>
<dbReference type="SUPFAM" id="SSF88659">
    <property type="entry name" value="Sigma3 and sigma4 domains of RNA polymerase sigma factors"/>
    <property type="match status" value="1"/>
</dbReference>
<name>A0A4V2VRL7_9BURK</name>
<dbReference type="InterPro" id="IPR007627">
    <property type="entry name" value="RNA_pol_sigma70_r2"/>
</dbReference>
<dbReference type="InterPro" id="IPR013325">
    <property type="entry name" value="RNA_pol_sigma_r2"/>
</dbReference>
<dbReference type="GO" id="GO:0003677">
    <property type="term" value="F:DNA binding"/>
    <property type="evidence" value="ECO:0007669"/>
    <property type="project" value="InterPro"/>
</dbReference>
<keyword evidence="2" id="KW-0805">Transcription regulation</keyword>
<dbReference type="InterPro" id="IPR039425">
    <property type="entry name" value="RNA_pol_sigma-70-like"/>
</dbReference>